<proteinExistence type="predicted"/>
<protein>
    <submittedName>
        <fullName evidence="5">AraC family transcriptional regulator</fullName>
    </submittedName>
</protein>
<sequence>MADTEFSLRVFDCLSQTAAELQQQVSLSNGTSAAVWQRQETDLTHYQRPGHHTLSCYLAGGQGIRRLFKQRSQSGGGPGRICLMPSEADSQWEVSGDIQFMHLYFSDAQLRALAERIHDKDMRHLSLQDLTFFEDRWLNQLCQQVLLPLNWRDSADQLALSSASDMLLVHLLKHYCDHTGKALSLPASKGGLAPYTQRLMLDYIEHHLDQPLTLAQLASQAQLSEYHFARMFKASFGQPPHQYVTERRLQRASELLRHSQLSLAEIALRCGFSSQSHFNQRFKVFYQVTPAAFRKSH</sequence>
<evidence type="ECO:0000256" key="1">
    <source>
        <dbReference type="ARBA" id="ARBA00023015"/>
    </source>
</evidence>
<gene>
    <name evidence="5" type="ORF">CHH28_10830</name>
</gene>
<dbReference type="EMBL" id="CP022530">
    <property type="protein sequence ID" value="ASP39144.1"/>
    <property type="molecule type" value="Genomic_DNA"/>
</dbReference>
<dbReference type="PANTHER" id="PTHR46796:SF6">
    <property type="entry name" value="ARAC SUBFAMILY"/>
    <property type="match status" value="1"/>
</dbReference>
<keyword evidence="3" id="KW-0804">Transcription</keyword>
<dbReference type="InterPro" id="IPR020449">
    <property type="entry name" value="Tscrpt_reg_AraC-type_HTH"/>
</dbReference>
<dbReference type="InterPro" id="IPR009057">
    <property type="entry name" value="Homeodomain-like_sf"/>
</dbReference>
<dbReference type="PROSITE" id="PS01124">
    <property type="entry name" value="HTH_ARAC_FAMILY_2"/>
    <property type="match status" value="1"/>
</dbReference>
<accession>A0A222FKU2</accession>
<dbReference type="Proteomes" id="UP000202440">
    <property type="component" value="Chromosome"/>
</dbReference>
<dbReference type="Pfam" id="PF12833">
    <property type="entry name" value="HTH_18"/>
    <property type="match status" value="1"/>
</dbReference>
<dbReference type="SUPFAM" id="SSF46689">
    <property type="entry name" value="Homeodomain-like"/>
    <property type="match status" value="2"/>
</dbReference>
<name>A0A222FKU2_9GAMM</name>
<dbReference type="PRINTS" id="PR00032">
    <property type="entry name" value="HTHARAC"/>
</dbReference>
<dbReference type="PANTHER" id="PTHR46796">
    <property type="entry name" value="HTH-TYPE TRANSCRIPTIONAL ACTIVATOR RHAS-RELATED"/>
    <property type="match status" value="1"/>
</dbReference>
<feature type="domain" description="HTH araC/xylS-type" evidence="4">
    <location>
        <begin position="198"/>
        <end position="296"/>
    </location>
</feature>
<dbReference type="InterPro" id="IPR050204">
    <property type="entry name" value="AraC_XylS_family_regulators"/>
</dbReference>
<keyword evidence="6" id="KW-1185">Reference proteome</keyword>
<dbReference type="OrthoDB" id="5622169at2"/>
<dbReference type="GO" id="GO:0003700">
    <property type="term" value="F:DNA-binding transcription factor activity"/>
    <property type="evidence" value="ECO:0007669"/>
    <property type="project" value="InterPro"/>
</dbReference>
<keyword evidence="1" id="KW-0805">Transcription regulation</keyword>
<dbReference type="SMART" id="SM00342">
    <property type="entry name" value="HTH_ARAC"/>
    <property type="match status" value="1"/>
</dbReference>
<evidence type="ECO:0000259" key="4">
    <source>
        <dbReference type="PROSITE" id="PS01124"/>
    </source>
</evidence>
<evidence type="ECO:0000256" key="3">
    <source>
        <dbReference type="ARBA" id="ARBA00023163"/>
    </source>
</evidence>
<dbReference type="AlphaFoldDB" id="A0A222FKU2"/>
<reference evidence="5 6" key="1">
    <citation type="submission" date="2017-07" db="EMBL/GenBank/DDBJ databases">
        <title>Annotated genome sequence of Bacterioplanes sanyensis isolated from Red Sea.</title>
        <authorList>
            <person name="Rehman Z.U."/>
        </authorList>
    </citation>
    <scope>NUCLEOTIDE SEQUENCE [LARGE SCALE GENOMIC DNA]</scope>
    <source>
        <strain evidence="5 6">NV9</strain>
    </source>
</reference>
<evidence type="ECO:0000256" key="2">
    <source>
        <dbReference type="ARBA" id="ARBA00023125"/>
    </source>
</evidence>
<organism evidence="5 6">
    <name type="scientific">Bacterioplanes sanyensis</name>
    <dbReference type="NCBI Taxonomy" id="1249553"/>
    <lineage>
        <taxon>Bacteria</taxon>
        <taxon>Pseudomonadati</taxon>
        <taxon>Pseudomonadota</taxon>
        <taxon>Gammaproteobacteria</taxon>
        <taxon>Oceanospirillales</taxon>
        <taxon>Oceanospirillaceae</taxon>
        <taxon>Bacterioplanes</taxon>
    </lineage>
</organism>
<keyword evidence="2" id="KW-0238">DNA-binding</keyword>
<dbReference type="KEGG" id="bsan:CHH28_10830"/>
<evidence type="ECO:0000313" key="6">
    <source>
        <dbReference type="Proteomes" id="UP000202440"/>
    </source>
</evidence>
<dbReference type="Gene3D" id="1.10.10.60">
    <property type="entry name" value="Homeodomain-like"/>
    <property type="match status" value="2"/>
</dbReference>
<dbReference type="GO" id="GO:0043565">
    <property type="term" value="F:sequence-specific DNA binding"/>
    <property type="evidence" value="ECO:0007669"/>
    <property type="project" value="InterPro"/>
</dbReference>
<dbReference type="InterPro" id="IPR018060">
    <property type="entry name" value="HTH_AraC"/>
</dbReference>
<evidence type="ECO:0000313" key="5">
    <source>
        <dbReference type="EMBL" id="ASP39144.1"/>
    </source>
</evidence>
<dbReference type="RefSeq" id="WP_094060325.1">
    <property type="nucleotide sequence ID" value="NZ_CP022530.1"/>
</dbReference>